<name>A0ABT5WA66_9BACL</name>
<dbReference type="Proteomes" id="UP001213979">
    <property type="component" value="Unassembled WGS sequence"/>
</dbReference>
<keyword evidence="2" id="KW-1185">Reference proteome</keyword>
<dbReference type="RefSeq" id="WP_159719904.1">
    <property type="nucleotide sequence ID" value="NZ_JAGUQN010000048.1"/>
</dbReference>
<dbReference type="InterPro" id="IPR025412">
    <property type="entry name" value="DUF4304"/>
</dbReference>
<sequence>MEKKEFKKIVNDCLLANGFLKKGKYYYKESPEVICVLGLQKSNYSNCYYVNVGIVIKEIYNGLELPRDVDGHIRSRFYFTVGDKEVECLDLDKINESSVIVSSLEGGISEIINPSLEPGGLKELLKKKPVLLYETTIIAKQYLGINE</sequence>
<protein>
    <submittedName>
        <fullName evidence="1">DUF4304 domain-containing protein</fullName>
    </submittedName>
</protein>
<organism evidence="1 2">
    <name type="scientific">Anoxybacteroides rupiense</name>
    <dbReference type="NCBI Taxonomy" id="311460"/>
    <lineage>
        <taxon>Bacteria</taxon>
        <taxon>Bacillati</taxon>
        <taxon>Bacillota</taxon>
        <taxon>Bacilli</taxon>
        <taxon>Bacillales</taxon>
        <taxon>Anoxybacillaceae</taxon>
        <taxon>Anoxybacteroides</taxon>
    </lineage>
</organism>
<comment type="caution">
    <text evidence="1">The sequence shown here is derived from an EMBL/GenBank/DDBJ whole genome shotgun (WGS) entry which is preliminary data.</text>
</comment>
<reference evidence="1 2" key="1">
    <citation type="submission" date="2023-01" db="EMBL/GenBank/DDBJ databases">
        <title>Genome-based reclassification of Anoxybacillus geothermalis as a later heterotypic synonym of Anoxybacillus rupiensis.</title>
        <authorList>
            <person name="Inan Bektas K."/>
            <person name="Canakci S."/>
            <person name="Belduz A.A."/>
            <person name="Guler H.H."/>
        </authorList>
    </citation>
    <scope>NUCLEOTIDE SEQUENCE [LARGE SCALE GENOMIC DNA]</scope>
    <source>
        <strain evidence="1 2">DSM 17127</strain>
    </source>
</reference>
<dbReference type="EMBL" id="JAQOTG010000036">
    <property type="protein sequence ID" value="MDE8565719.1"/>
    <property type="molecule type" value="Genomic_DNA"/>
</dbReference>
<proteinExistence type="predicted"/>
<accession>A0ABT5WA66</accession>
<evidence type="ECO:0000313" key="2">
    <source>
        <dbReference type="Proteomes" id="UP001213979"/>
    </source>
</evidence>
<dbReference type="Pfam" id="PF14137">
    <property type="entry name" value="DUF4304"/>
    <property type="match status" value="1"/>
</dbReference>
<gene>
    <name evidence="1" type="ORF">PNH38_17940</name>
</gene>
<evidence type="ECO:0000313" key="1">
    <source>
        <dbReference type="EMBL" id="MDE8565719.1"/>
    </source>
</evidence>